<evidence type="ECO:0000256" key="1">
    <source>
        <dbReference type="SAM" id="MobiDB-lite"/>
    </source>
</evidence>
<feature type="compositionally biased region" description="Polar residues" evidence="1">
    <location>
        <begin position="212"/>
        <end position="232"/>
    </location>
</feature>
<feature type="compositionally biased region" description="Low complexity" evidence="1">
    <location>
        <begin position="557"/>
        <end position="579"/>
    </location>
</feature>
<feature type="compositionally biased region" description="Low complexity" evidence="1">
    <location>
        <begin position="683"/>
        <end position="699"/>
    </location>
</feature>
<feature type="compositionally biased region" description="Low complexity" evidence="1">
    <location>
        <begin position="427"/>
        <end position="439"/>
    </location>
</feature>
<feature type="compositionally biased region" description="Polar residues" evidence="1">
    <location>
        <begin position="283"/>
        <end position="300"/>
    </location>
</feature>
<feature type="compositionally biased region" description="Low complexity" evidence="1">
    <location>
        <begin position="626"/>
        <end position="644"/>
    </location>
</feature>
<organism evidence="2 3">
    <name type="scientific">Fusarium gaditjirri</name>
    <dbReference type="NCBI Taxonomy" id="282569"/>
    <lineage>
        <taxon>Eukaryota</taxon>
        <taxon>Fungi</taxon>
        <taxon>Dikarya</taxon>
        <taxon>Ascomycota</taxon>
        <taxon>Pezizomycotina</taxon>
        <taxon>Sordariomycetes</taxon>
        <taxon>Hypocreomycetidae</taxon>
        <taxon>Hypocreales</taxon>
        <taxon>Nectriaceae</taxon>
        <taxon>Fusarium</taxon>
        <taxon>Fusarium nisikadoi species complex</taxon>
    </lineage>
</organism>
<feature type="compositionally biased region" description="Polar residues" evidence="1">
    <location>
        <begin position="91"/>
        <end position="101"/>
    </location>
</feature>
<feature type="compositionally biased region" description="Polar residues" evidence="1">
    <location>
        <begin position="731"/>
        <end position="750"/>
    </location>
</feature>
<keyword evidence="3" id="KW-1185">Reference proteome</keyword>
<protein>
    <submittedName>
        <fullName evidence="2">Uncharacterized protein</fullName>
    </submittedName>
</protein>
<dbReference type="OrthoDB" id="539213at2759"/>
<name>A0A8H4WRS0_9HYPO</name>
<proteinExistence type="predicted"/>
<accession>A0A8H4WRS0</accession>
<feature type="compositionally biased region" description="Low complexity" evidence="1">
    <location>
        <begin position="162"/>
        <end position="176"/>
    </location>
</feature>
<evidence type="ECO:0000313" key="2">
    <source>
        <dbReference type="EMBL" id="KAF4947449.1"/>
    </source>
</evidence>
<reference evidence="2" key="1">
    <citation type="journal article" date="2020" name="BMC Genomics">
        <title>Correction to: Identification and distribution of gene clusters required for synthesis of sphingolipid metabolism inhibitors in diverse species of the filamentous fungus Fusarium.</title>
        <authorList>
            <person name="Kim H.S."/>
            <person name="Lohmar J.M."/>
            <person name="Busman M."/>
            <person name="Brown D.W."/>
            <person name="Naumann T.A."/>
            <person name="Divon H.H."/>
            <person name="Lysoe E."/>
            <person name="Uhlig S."/>
            <person name="Proctor R.H."/>
        </authorList>
    </citation>
    <scope>NUCLEOTIDE SEQUENCE</scope>
    <source>
        <strain evidence="2">NRRL 45417</strain>
    </source>
</reference>
<feature type="compositionally biased region" description="Low complexity" evidence="1">
    <location>
        <begin position="654"/>
        <end position="675"/>
    </location>
</feature>
<feature type="region of interest" description="Disordered" evidence="1">
    <location>
        <begin position="1"/>
        <end position="300"/>
    </location>
</feature>
<feature type="region of interest" description="Disordered" evidence="1">
    <location>
        <begin position="401"/>
        <end position="763"/>
    </location>
</feature>
<comment type="caution">
    <text evidence="2">The sequence shown here is derived from an EMBL/GenBank/DDBJ whole genome shotgun (WGS) entry which is preliminary data.</text>
</comment>
<feature type="compositionally biased region" description="Polar residues" evidence="1">
    <location>
        <begin position="712"/>
        <end position="723"/>
    </location>
</feature>
<feature type="compositionally biased region" description="Basic and acidic residues" evidence="1">
    <location>
        <begin position="402"/>
        <end position="420"/>
    </location>
</feature>
<dbReference type="EMBL" id="JABFAI010000287">
    <property type="protein sequence ID" value="KAF4947449.1"/>
    <property type="molecule type" value="Genomic_DNA"/>
</dbReference>
<evidence type="ECO:0000313" key="3">
    <source>
        <dbReference type="Proteomes" id="UP000604273"/>
    </source>
</evidence>
<feature type="compositionally biased region" description="Acidic residues" evidence="1">
    <location>
        <begin position="460"/>
        <end position="471"/>
    </location>
</feature>
<reference evidence="2" key="2">
    <citation type="submission" date="2020-05" db="EMBL/GenBank/DDBJ databases">
        <authorList>
            <person name="Kim H.-S."/>
            <person name="Proctor R.H."/>
            <person name="Brown D.W."/>
        </authorList>
    </citation>
    <scope>NUCLEOTIDE SEQUENCE</scope>
    <source>
        <strain evidence="2">NRRL 45417</strain>
    </source>
</reference>
<gene>
    <name evidence="2" type="ORF">FGADI_10401</name>
</gene>
<feature type="compositionally biased region" description="Low complexity" evidence="1">
    <location>
        <begin position="590"/>
        <end position="614"/>
    </location>
</feature>
<dbReference type="Proteomes" id="UP000604273">
    <property type="component" value="Unassembled WGS sequence"/>
</dbReference>
<feature type="compositionally biased region" description="Low complexity" evidence="1">
    <location>
        <begin position="237"/>
        <end position="248"/>
    </location>
</feature>
<dbReference type="AlphaFoldDB" id="A0A8H4WRS0"/>
<feature type="compositionally biased region" description="Acidic residues" evidence="1">
    <location>
        <begin position="498"/>
        <end position="518"/>
    </location>
</feature>
<sequence>MLQQQINAPDQKPANPAPGAKPPMLQVIRKPVGGKPATLAAAENPPQQLRFSRGDPQAPAGAKSPPVPVQAQVGTTQSWPSKPHAPAGLAQTLTSKSQVPPTQAPPGKPQAQGGIPSRKSQAAPGVVQPPIPRPQGQAQAHPLSGKTAPVPPKTQTLTVAVQPQPAKPQAQNAKAEPQAHKMQGPPETSQTPSGKPPSQGGLPSQKPPVPTSKVQSHPSKPSVQSGTSTQKQPRVPKPSVAAPAKPSATPSQTQKAAPDQRKPVPSYIGSGPGGAKSPMSIPAQGSSSQKPHQYIDNNSTISPLPHYTVTFYRGQYAEQTQASTFTLTREFTNSYNPNTQQTGTSSMPSGKMAAAAGVGVLAGAAGGYFLSSETREEYSNPSITDGSSYIHIDAGMIQQSTHDSDQELETHVEFSDHSEEFSESESEVNSINDSSSDVLLSDEEYELSDSGVSEGRASSDDEISDWGESDAESIHEYSDSDEIDMDNPYMSANFTDSEASEVEDVGAPDLQAESDSDLNTDPGQASAGGDYESDEKKSVNNESEDELSESVQSLGFQHQSYANQQHQQGYFSEQHQQPIPEEPESEDDAQPISQAQYQQQSHFNGQYQQQVVQQSEPEEGEPRGFHQQYQQQGYYSQHSQVAEQSESEEDESEGFQPQQQQGYYGGHPQNQAPEQSESEEEPYQQYQQGYRGGHHQQQATQQYDSEDEEGQQVAQGSGNYDSNQEVESDQDVNNGYSSDEQGQQATSGQYSGAGWGNNYDSDY</sequence>